<evidence type="ECO:0000256" key="1">
    <source>
        <dbReference type="SAM" id="SignalP"/>
    </source>
</evidence>
<proteinExistence type="predicted"/>
<dbReference type="PROSITE" id="PS51257">
    <property type="entry name" value="PROKAR_LIPOPROTEIN"/>
    <property type="match status" value="1"/>
</dbReference>
<sequence>MKKRILAVMMTAAMVLGALTGCGQSSKDDKTESATSAETETISYDVLTQVRVGYMPNYESLWEVATAINKGYFEEQGLDIKLSSFQVDEAGIGLMASGSVDVAYIGADVHKRCIEGAAQIFCSSLKVSGETADYQAGDACRVMWRPTRISL</sequence>
<gene>
    <name evidence="2" type="ORF">DW070_08235</name>
</gene>
<protein>
    <submittedName>
        <fullName evidence="2">Uncharacterized protein</fullName>
    </submittedName>
</protein>
<name>A0A3E2TND3_9FIRM</name>
<feature type="signal peptide" evidence="1">
    <location>
        <begin position="1"/>
        <end position="20"/>
    </location>
</feature>
<dbReference type="Gene3D" id="3.40.190.10">
    <property type="entry name" value="Periplasmic binding protein-like II"/>
    <property type="match status" value="1"/>
</dbReference>
<dbReference type="Proteomes" id="UP000260773">
    <property type="component" value="Unassembled WGS sequence"/>
</dbReference>
<evidence type="ECO:0000313" key="3">
    <source>
        <dbReference type="Proteomes" id="UP000260773"/>
    </source>
</evidence>
<dbReference type="SUPFAM" id="SSF53850">
    <property type="entry name" value="Periplasmic binding protein-like II"/>
    <property type="match status" value="1"/>
</dbReference>
<keyword evidence="1" id="KW-0732">Signal</keyword>
<accession>A0A3E2TND3</accession>
<reference evidence="2 3" key="1">
    <citation type="submission" date="2018-08" db="EMBL/GenBank/DDBJ databases">
        <title>A genome reference for cultivated species of the human gut microbiota.</title>
        <authorList>
            <person name="Zou Y."/>
            <person name="Xue W."/>
            <person name="Luo G."/>
        </authorList>
    </citation>
    <scope>NUCLEOTIDE SEQUENCE [LARGE SCALE GENOMIC DNA]</scope>
    <source>
        <strain evidence="2 3">AF45-17</strain>
    </source>
</reference>
<comment type="caution">
    <text evidence="2">The sequence shown here is derived from an EMBL/GenBank/DDBJ whole genome shotgun (WGS) entry which is preliminary data.</text>
</comment>
<dbReference type="EMBL" id="QVEP01000016">
    <property type="protein sequence ID" value="RGB79910.1"/>
    <property type="molecule type" value="Genomic_DNA"/>
</dbReference>
<evidence type="ECO:0000313" key="2">
    <source>
        <dbReference type="EMBL" id="RGB79910.1"/>
    </source>
</evidence>
<dbReference type="AlphaFoldDB" id="A0A3E2TND3"/>
<organism evidence="2 3">
    <name type="scientific">Coprococcus catus</name>
    <dbReference type="NCBI Taxonomy" id="116085"/>
    <lineage>
        <taxon>Bacteria</taxon>
        <taxon>Bacillati</taxon>
        <taxon>Bacillota</taxon>
        <taxon>Clostridia</taxon>
        <taxon>Lachnospirales</taxon>
        <taxon>Lachnospiraceae</taxon>
        <taxon>Coprococcus</taxon>
    </lineage>
</organism>
<feature type="chain" id="PRO_5039060383" evidence="1">
    <location>
        <begin position="21"/>
        <end position="151"/>
    </location>
</feature>